<name>A0A553PN72_TIGCA</name>
<organism evidence="6 7">
    <name type="scientific">Tigriopus californicus</name>
    <name type="common">Marine copepod</name>
    <dbReference type="NCBI Taxonomy" id="6832"/>
    <lineage>
        <taxon>Eukaryota</taxon>
        <taxon>Metazoa</taxon>
        <taxon>Ecdysozoa</taxon>
        <taxon>Arthropoda</taxon>
        <taxon>Crustacea</taxon>
        <taxon>Multicrustacea</taxon>
        <taxon>Hexanauplia</taxon>
        <taxon>Copepoda</taxon>
        <taxon>Harpacticoida</taxon>
        <taxon>Harpacticidae</taxon>
        <taxon>Tigriopus</taxon>
    </lineage>
</organism>
<proteinExistence type="inferred from homology"/>
<feature type="region of interest" description="Disordered" evidence="4">
    <location>
        <begin position="138"/>
        <end position="157"/>
    </location>
</feature>
<evidence type="ECO:0000313" key="7">
    <source>
        <dbReference type="Proteomes" id="UP000318571"/>
    </source>
</evidence>
<dbReference type="InterPro" id="IPR028307">
    <property type="entry name" value="Lin-54_fam"/>
</dbReference>
<feature type="region of interest" description="Disordered" evidence="4">
    <location>
        <begin position="547"/>
        <end position="573"/>
    </location>
</feature>
<reference evidence="6 7" key="1">
    <citation type="journal article" date="2018" name="Nat. Ecol. Evol.">
        <title>Genomic signatures of mitonuclear coevolution across populations of Tigriopus californicus.</title>
        <authorList>
            <person name="Barreto F.S."/>
            <person name="Watson E.T."/>
            <person name="Lima T.G."/>
            <person name="Willett C.S."/>
            <person name="Edmands S."/>
            <person name="Li W."/>
            <person name="Burton R.S."/>
        </authorList>
    </citation>
    <scope>NUCLEOTIDE SEQUENCE [LARGE SCALE GENOMIC DNA]</scope>
    <source>
        <strain evidence="6 7">San Diego</strain>
    </source>
</reference>
<keyword evidence="7" id="KW-1185">Reference proteome</keyword>
<dbReference type="PROSITE" id="PS51634">
    <property type="entry name" value="CRC"/>
    <property type="match status" value="1"/>
</dbReference>
<comment type="caution">
    <text evidence="6">The sequence shown here is derived from an EMBL/GenBank/DDBJ whole genome shotgun (WGS) entry which is preliminary data.</text>
</comment>
<protein>
    <recommendedName>
        <fullName evidence="5">CRC domain-containing protein</fullName>
    </recommendedName>
</protein>
<evidence type="ECO:0000259" key="5">
    <source>
        <dbReference type="PROSITE" id="PS51634"/>
    </source>
</evidence>
<evidence type="ECO:0000256" key="1">
    <source>
        <dbReference type="ARBA" id="ARBA00004123"/>
    </source>
</evidence>
<dbReference type="InterPro" id="IPR005172">
    <property type="entry name" value="CRC"/>
</dbReference>
<dbReference type="Pfam" id="PF03638">
    <property type="entry name" value="TCR"/>
    <property type="match status" value="2"/>
</dbReference>
<gene>
    <name evidence="6" type="ORF">TCAL_06591</name>
</gene>
<feature type="region of interest" description="Disordered" evidence="4">
    <location>
        <begin position="322"/>
        <end position="342"/>
    </location>
</feature>
<feature type="compositionally biased region" description="Acidic residues" evidence="4">
    <location>
        <begin position="139"/>
        <end position="155"/>
    </location>
</feature>
<dbReference type="PANTHER" id="PTHR12446:SF34">
    <property type="entry name" value="PROTEIN LIN-54 HOMOLOG"/>
    <property type="match status" value="1"/>
</dbReference>
<dbReference type="PANTHER" id="PTHR12446">
    <property type="entry name" value="TESMIN/TSO1-RELATED"/>
    <property type="match status" value="1"/>
</dbReference>
<dbReference type="GO" id="GO:0006355">
    <property type="term" value="P:regulation of DNA-templated transcription"/>
    <property type="evidence" value="ECO:0007669"/>
    <property type="project" value="TreeGrafter"/>
</dbReference>
<feature type="region of interest" description="Disordered" evidence="4">
    <location>
        <begin position="1"/>
        <end position="103"/>
    </location>
</feature>
<dbReference type="InterPro" id="IPR033467">
    <property type="entry name" value="Tesmin/TSO1-like_CXC"/>
</dbReference>
<dbReference type="GO" id="GO:0005634">
    <property type="term" value="C:nucleus"/>
    <property type="evidence" value="ECO:0007669"/>
    <property type="project" value="UniProtKB-SubCell"/>
</dbReference>
<accession>A0A553PN72</accession>
<feature type="compositionally biased region" description="Low complexity" evidence="4">
    <location>
        <begin position="323"/>
        <end position="336"/>
    </location>
</feature>
<comment type="subcellular location">
    <subcellularLocation>
        <location evidence="1">Nucleus</location>
    </subcellularLocation>
</comment>
<feature type="domain" description="CRC" evidence="5">
    <location>
        <begin position="579"/>
        <end position="691"/>
    </location>
</feature>
<feature type="non-terminal residue" evidence="6">
    <location>
        <position position="1"/>
    </location>
</feature>
<dbReference type="STRING" id="6832.A0A553PN72"/>
<feature type="compositionally biased region" description="Polar residues" evidence="4">
    <location>
        <begin position="1"/>
        <end position="14"/>
    </location>
</feature>
<evidence type="ECO:0000256" key="4">
    <source>
        <dbReference type="SAM" id="MobiDB-lite"/>
    </source>
</evidence>
<comment type="similarity">
    <text evidence="2">Belongs to the lin-54 family.</text>
</comment>
<evidence type="ECO:0000256" key="3">
    <source>
        <dbReference type="ARBA" id="ARBA00023242"/>
    </source>
</evidence>
<evidence type="ECO:0000313" key="6">
    <source>
        <dbReference type="EMBL" id="TRY79110.1"/>
    </source>
</evidence>
<sequence length="804" mass="85519">VRTSSDENATTTSLEIPPIVLPPAHLDPCPSPAGGNAALGSRVSMESADSGPPPAHSPGQSHELAALGLGVSHSQATDSMPAMNPDTPMDSAPTPTDPMNEGEANSYAMITADGQTVPITYNPETGQYMTPDGQPIVIQEEDEQPPPPEEPEVEAQPETKVIIPPEPELVAAEVSPAQLEPEPMVAESQTDPPPDTTDLSSLAAAAETHSVLNADGTLSSMSLQNIRILNADGTLSLPTSFSNITAGGLGSSMALMEQHQLPPSTAQVMTSDASGSIQILKMEPGTSIPQPQPTIQSQPQIRIVNADGTISNLTGNIRVISSQQHNQQQQQQQPQQPSATRQIRVVRSGGSGGLQMISPSSPVKTMTIQEAQELGLLGTSASNRISNIRLASPMKSQTSSSNQVLIRTTSQGAGSQMIRIPASSAASLTAGSIQQIQVGNKIQYVRVLGSAPAGQMVSKQPTYSVKGNTPILPATAKATPLPVAIKGVKLSVPPSPQKQRAILPSVKVESHLIESQSNASTNALYEAFLNRKEDRSKTALQNDLLPLPASFDEGGHSMETEGTTSPMPSTMYEPSGVRPRKPCNCTKSQCLKLYCDCFANGEFCNNCNCVNCFNNLDHEEDRQKAIKQCLDRNPTAFKPKIGRLANDGERRHNKGCNCKRSGCLKNYCECYEAKIPCTDACKCMGCKNVEEETGRKKETGLRQNMEIKPSLKAKLGQGLASSASAFSKNPNGSKQPFSFINPEVVEATCQCLLAQAEESERNQQDEAQVESLILEEFGRCLVQIIEIANKSKLPTSTNSASAAS</sequence>
<dbReference type="SMART" id="SM01114">
    <property type="entry name" value="CXC"/>
    <property type="match status" value="2"/>
</dbReference>
<dbReference type="AlphaFoldDB" id="A0A553PN72"/>
<dbReference type="EMBL" id="VCGU01000002">
    <property type="protein sequence ID" value="TRY79110.1"/>
    <property type="molecule type" value="Genomic_DNA"/>
</dbReference>
<keyword evidence="3" id="KW-0539">Nucleus</keyword>
<dbReference type="Proteomes" id="UP000318571">
    <property type="component" value="Chromosome 6"/>
</dbReference>
<evidence type="ECO:0000256" key="2">
    <source>
        <dbReference type="ARBA" id="ARBA00007267"/>
    </source>
</evidence>